<proteinExistence type="predicted"/>
<accession>A0A4D5XFD8</accession>
<organism evidence="1">
    <name type="scientific">Pithovirus LCPAC102</name>
    <dbReference type="NCBI Taxonomy" id="2506587"/>
    <lineage>
        <taxon>Viruses</taxon>
        <taxon>Pithoviruses</taxon>
    </lineage>
</organism>
<dbReference type="EMBL" id="MK500471">
    <property type="protein sequence ID" value="QBK90263.1"/>
    <property type="molecule type" value="Genomic_DNA"/>
</dbReference>
<name>A0A4D5XFD8_9VIRU</name>
<evidence type="ECO:0000313" key="1">
    <source>
        <dbReference type="EMBL" id="QBK90263.1"/>
    </source>
</evidence>
<sequence>MDFKRIKCIKGNKYKKIKKYDKSLLSPNDIKYDKSLLSPNEIKRIHNEQFELTIKNGGFW</sequence>
<gene>
    <name evidence="1" type="ORF">LCPAC102_01760</name>
</gene>
<reference evidence="1" key="1">
    <citation type="journal article" date="2019" name="MBio">
        <title>Virus Genomes from Deep Sea Sediments Expand the Ocean Megavirome and Support Independent Origins of Viral Gigantism.</title>
        <authorList>
            <person name="Backstrom D."/>
            <person name="Yutin N."/>
            <person name="Jorgensen S.L."/>
            <person name="Dharamshi J."/>
            <person name="Homa F."/>
            <person name="Zaremba-Niedwiedzka K."/>
            <person name="Spang A."/>
            <person name="Wolf Y.I."/>
            <person name="Koonin E.V."/>
            <person name="Ettema T.J."/>
        </authorList>
    </citation>
    <scope>NUCLEOTIDE SEQUENCE</scope>
</reference>
<protein>
    <submittedName>
        <fullName evidence="1">Uncharacterized protein</fullName>
    </submittedName>
</protein>